<dbReference type="HOGENOM" id="CLU_2817621_0_0_1"/>
<evidence type="ECO:0000313" key="2">
    <source>
        <dbReference type="Proteomes" id="UP000026915"/>
    </source>
</evidence>
<organism evidence="1 2">
    <name type="scientific">Theobroma cacao</name>
    <name type="common">Cacao</name>
    <name type="synonym">Cocoa</name>
    <dbReference type="NCBI Taxonomy" id="3641"/>
    <lineage>
        <taxon>Eukaryota</taxon>
        <taxon>Viridiplantae</taxon>
        <taxon>Streptophyta</taxon>
        <taxon>Embryophyta</taxon>
        <taxon>Tracheophyta</taxon>
        <taxon>Spermatophyta</taxon>
        <taxon>Magnoliopsida</taxon>
        <taxon>eudicotyledons</taxon>
        <taxon>Gunneridae</taxon>
        <taxon>Pentapetalae</taxon>
        <taxon>rosids</taxon>
        <taxon>malvids</taxon>
        <taxon>Malvales</taxon>
        <taxon>Malvaceae</taxon>
        <taxon>Byttnerioideae</taxon>
        <taxon>Theobroma</taxon>
    </lineage>
</organism>
<dbReference type="Proteomes" id="UP000026915">
    <property type="component" value="Chromosome 6"/>
</dbReference>
<accession>A0A061G9F6</accession>
<gene>
    <name evidence="1" type="ORF">TCM_028310</name>
</gene>
<dbReference type="Gramene" id="EOY26520">
    <property type="protein sequence ID" value="EOY26520"/>
    <property type="gene ID" value="TCM_028310"/>
</dbReference>
<sequence length="67" mass="7862">MDFVQVANQIFVPQTKYAKDLLKRFKMELYELVPTPLSISDKLCKNDGAAKHDRTKHIRLSIMRLEK</sequence>
<keyword evidence="2" id="KW-1185">Reference proteome</keyword>
<dbReference type="AlphaFoldDB" id="A0A061G9F6"/>
<dbReference type="InParanoid" id="A0A061G9F6"/>
<dbReference type="EMBL" id="CM001884">
    <property type="protein sequence ID" value="EOY26520.1"/>
    <property type="molecule type" value="Genomic_DNA"/>
</dbReference>
<protein>
    <submittedName>
        <fullName evidence="1">Uncharacterized protein</fullName>
    </submittedName>
</protein>
<evidence type="ECO:0000313" key="1">
    <source>
        <dbReference type="EMBL" id="EOY26520.1"/>
    </source>
</evidence>
<name>A0A061G9F6_THECC</name>
<reference evidence="1 2" key="1">
    <citation type="journal article" date="2013" name="Genome Biol.">
        <title>The genome sequence of the most widely cultivated cacao type and its use to identify candidate genes regulating pod color.</title>
        <authorList>
            <person name="Motamayor J.C."/>
            <person name="Mockaitis K."/>
            <person name="Schmutz J."/>
            <person name="Haiminen N."/>
            <person name="Iii D.L."/>
            <person name="Cornejo O."/>
            <person name="Findley S.D."/>
            <person name="Zheng P."/>
            <person name="Utro F."/>
            <person name="Royaert S."/>
            <person name="Saski C."/>
            <person name="Jenkins J."/>
            <person name="Podicheti R."/>
            <person name="Zhao M."/>
            <person name="Scheffler B.E."/>
            <person name="Stack J.C."/>
            <person name="Feltus F.A."/>
            <person name="Mustiga G.M."/>
            <person name="Amores F."/>
            <person name="Phillips W."/>
            <person name="Marelli J.P."/>
            <person name="May G.D."/>
            <person name="Shapiro H."/>
            <person name="Ma J."/>
            <person name="Bustamante C.D."/>
            <person name="Schnell R.J."/>
            <person name="Main D."/>
            <person name="Gilbert D."/>
            <person name="Parida L."/>
            <person name="Kuhn D.N."/>
        </authorList>
    </citation>
    <scope>NUCLEOTIDE SEQUENCE [LARGE SCALE GENOMIC DNA]</scope>
    <source>
        <strain evidence="2">cv. Matina 1-6</strain>
    </source>
</reference>
<proteinExistence type="predicted"/>